<dbReference type="RefSeq" id="WP_058441875.1">
    <property type="nucleotide sequence ID" value="NZ_CAAAHU010000002.1"/>
</dbReference>
<evidence type="ECO:0000313" key="2">
    <source>
        <dbReference type="EMBL" id="KTC81349.1"/>
    </source>
</evidence>
<dbReference type="InterPro" id="IPR029058">
    <property type="entry name" value="AB_hydrolase_fold"/>
</dbReference>
<keyword evidence="2" id="KW-0378">Hydrolase</keyword>
<dbReference type="GO" id="GO:0016746">
    <property type="term" value="F:acyltransferase activity"/>
    <property type="evidence" value="ECO:0007669"/>
    <property type="project" value="UniProtKB-KW"/>
</dbReference>
<sequence length="272" mass="30602">MKKYLWTALKARLLYIHANEGKPFNWLFLPGGPGLGSESLSQLTASLKLPGTIWHLDLPGDGSNTTSDDSHYFSRWADALIEAVSSLDNVILAAHSTGGMYALSIAELEGLLTGLVLMDSAPDASWQTIFMEYVSKHPIDYLEQLQTQYTKNPANDILKKMTVASAPYLFTSAGLEKGISALKHLPFNYKTCEWSAQHFDLDYKAQWIPQTIPTLIFAGDSDRITPLKLFTRLETFKRNNILIREISNAGHYPWIDNSDEIHLLFREYCSLL</sequence>
<feature type="domain" description="AB hydrolase-1" evidence="1">
    <location>
        <begin position="27"/>
        <end position="260"/>
    </location>
</feature>
<gene>
    <name evidence="2" type="ORF">Lbru_1869</name>
</gene>
<dbReference type="PATRIC" id="fig|29422.6.peg.1992"/>
<name>A0A0W0SEM2_9GAMM</name>
<evidence type="ECO:0000313" key="3">
    <source>
        <dbReference type="Proteomes" id="UP000054742"/>
    </source>
</evidence>
<accession>A0A0W0SEM2</accession>
<dbReference type="GO" id="GO:0016787">
    <property type="term" value="F:hydrolase activity"/>
    <property type="evidence" value="ECO:0007669"/>
    <property type="project" value="UniProtKB-KW"/>
</dbReference>
<dbReference type="InterPro" id="IPR000073">
    <property type="entry name" value="AB_hydrolase_1"/>
</dbReference>
<organism evidence="2 3">
    <name type="scientific">Legionella brunensis</name>
    <dbReference type="NCBI Taxonomy" id="29422"/>
    <lineage>
        <taxon>Bacteria</taxon>
        <taxon>Pseudomonadati</taxon>
        <taxon>Pseudomonadota</taxon>
        <taxon>Gammaproteobacteria</taxon>
        <taxon>Legionellales</taxon>
        <taxon>Legionellaceae</taxon>
        <taxon>Legionella</taxon>
    </lineage>
</organism>
<dbReference type="SUPFAM" id="SSF53474">
    <property type="entry name" value="alpha/beta-Hydrolases"/>
    <property type="match status" value="1"/>
</dbReference>
<keyword evidence="3" id="KW-1185">Reference proteome</keyword>
<proteinExistence type="predicted"/>
<dbReference type="AlphaFoldDB" id="A0A0W0SEM2"/>
<comment type="caution">
    <text evidence="2">The sequence shown here is derived from an EMBL/GenBank/DDBJ whole genome shotgun (WGS) entry which is preliminary data.</text>
</comment>
<evidence type="ECO:0000259" key="1">
    <source>
        <dbReference type="Pfam" id="PF12697"/>
    </source>
</evidence>
<dbReference type="Gene3D" id="3.40.50.1820">
    <property type="entry name" value="alpha/beta hydrolase"/>
    <property type="match status" value="1"/>
</dbReference>
<keyword evidence="2" id="KW-0808">Transferase</keyword>
<protein>
    <submittedName>
        <fullName evidence="2">Hydrolases or acyltransferases (Alpha/beta hydrolase superfamily)</fullName>
    </submittedName>
</protein>
<dbReference type="STRING" id="29422.Lbru_1869"/>
<reference evidence="2 3" key="1">
    <citation type="submission" date="2015-11" db="EMBL/GenBank/DDBJ databases">
        <title>Genomic analysis of 38 Legionella species identifies large and diverse effector repertoires.</title>
        <authorList>
            <person name="Burstein D."/>
            <person name="Amaro F."/>
            <person name="Zusman T."/>
            <person name="Lifshitz Z."/>
            <person name="Cohen O."/>
            <person name="Gilbert J.A."/>
            <person name="Pupko T."/>
            <person name="Shuman H.A."/>
            <person name="Segal G."/>
        </authorList>
    </citation>
    <scope>NUCLEOTIDE SEQUENCE [LARGE SCALE GENOMIC DNA]</scope>
    <source>
        <strain evidence="2 3">ATCC 43878</strain>
    </source>
</reference>
<dbReference type="OrthoDB" id="9796770at2"/>
<dbReference type="Pfam" id="PF12697">
    <property type="entry name" value="Abhydrolase_6"/>
    <property type="match status" value="1"/>
</dbReference>
<dbReference type="EMBL" id="LNXV01000029">
    <property type="protein sequence ID" value="KTC81349.1"/>
    <property type="molecule type" value="Genomic_DNA"/>
</dbReference>
<dbReference type="Proteomes" id="UP000054742">
    <property type="component" value="Unassembled WGS sequence"/>
</dbReference>
<keyword evidence="2" id="KW-0012">Acyltransferase</keyword>